<dbReference type="PRINTS" id="PR00111">
    <property type="entry name" value="ABHYDROLASE"/>
</dbReference>
<comment type="caution">
    <text evidence="4">The sequence shown here is derived from an EMBL/GenBank/DDBJ whole genome shotgun (WGS) entry which is preliminary data.</text>
</comment>
<dbReference type="PANTHER" id="PTHR43798">
    <property type="entry name" value="MONOACYLGLYCEROL LIPASE"/>
    <property type="match status" value="1"/>
</dbReference>
<dbReference type="InterPro" id="IPR000639">
    <property type="entry name" value="Epox_hydrolase-like"/>
</dbReference>
<dbReference type="GO" id="GO:0016787">
    <property type="term" value="F:hydrolase activity"/>
    <property type="evidence" value="ECO:0007669"/>
    <property type="project" value="UniProtKB-KW"/>
</dbReference>
<dbReference type="Pfam" id="PF08386">
    <property type="entry name" value="Abhydrolase_4"/>
    <property type="match status" value="1"/>
</dbReference>
<keyword evidence="1 4" id="KW-0378">Hydrolase</keyword>
<name>A0A426U8V6_9CHLR</name>
<dbReference type="Pfam" id="PF00561">
    <property type="entry name" value="Abhydrolase_1"/>
    <property type="match status" value="1"/>
</dbReference>
<protein>
    <submittedName>
        <fullName evidence="4">Alpha/beta fold hydrolase</fullName>
    </submittedName>
</protein>
<dbReference type="EMBL" id="RSAS01000110">
    <property type="protein sequence ID" value="RRR76600.1"/>
    <property type="molecule type" value="Genomic_DNA"/>
</dbReference>
<accession>A0A426U8V6</accession>
<evidence type="ECO:0000256" key="1">
    <source>
        <dbReference type="ARBA" id="ARBA00022801"/>
    </source>
</evidence>
<dbReference type="SUPFAM" id="SSF53474">
    <property type="entry name" value="alpha/beta-Hydrolases"/>
    <property type="match status" value="1"/>
</dbReference>
<reference evidence="4 5" key="1">
    <citation type="submission" date="2018-12" db="EMBL/GenBank/DDBJ databases">
        <title>Genome Sequence of Candidatus Viridilinea halotolerans isolated from saline sulfide-rich spring.</title>
        <authorList>
            <person name="Grouzdev D.S."/>
            <person name="Burganskaya E.I."/>
            <person name="Krutkina M.S."/>
            <person name="Sukhacheva M.V."/>
            <person name="Gorlenko V.M."/>
        </authorList>
    </citation>
    <scope>NUCLEOTIDE SEQUENCE [LARGE SCALE GENOMIC DNA]</scope>
    <source>
        <strain evidence="4">Chok-6</strain>
    </source>
</reference>
<proteinExistence type="predicted"/>
<dbReference type="InterPro" id="IPR000073">
    <property type="entry name" value="AB_hydrolase_1"/>
</dbReference>
<gene>
    <name evidence="4" type="ORF">EI684_02750</name>
</gene>
<evidence type="ECO:0000313" key="5">
    <source>
        <dbReference type="Proteomes" id="UP000280307"/>
    </source>
</evidence>
<dbReference type="InterPro" id="IPR029058">
    <property type="entry name" value="AB_hydrolase_fold"/>
</dbReference>
<dbReference type="PANTHER" id="PTHR43798:SF31">
    <property type="entry name" value="AB HYDROLASE SUPERFAMILY PROTEIN YCLE"/>
    <property type="match status" value="1"/>
</dbReference>
<dbReference type="PRINTS" id="PR00412">
    <property type="entry name" value="EPOXHYDRLASE"/>
</dbReference>
<evidence type="ECO:0000313" key="4">
    <source>
        <dbReference type="EMBL" id="RRR76600.1"/>
    </source>
</evidence>
<feature type="domain" description="Peptidase S33 tripeptidyl aminopeptidase-like C-terminal" evidence="3">
    <location>
        <begin position="198"/>
        <end position="257"/>
    </location>
</feature>
<dbReference type="Proteomes" id="UP000280307">
    <property type="component" value="Unassembled WGS sequence"/>
</dbReference>
<evidence type="ECO:0000259" key="2">
    <source>
        <dbReference type="Pfam" id="PF00561"/>
    </source>
</evidence>
<dbReference type="InterPro" id="IPR050266">
    <property type="entry name" value="AB_hydrolase_sf"/>
</dbReference>
<dbReference type="AlphaFoldDB" id="A0A426U8V6"/>
<feature type="domain" description="AB hydrolase-1" evidence="2">
    <location>
        <begin position="19"/>
        <end position="120"/>
    </location>
</feature>
<organism evidence="4 5">
    <name type="scientific">Candidatus Viridilinea halotolerans</name>
    <dbReference type="NCBI Taxonomy" id="2491704"/>
    <lineage>
        <taxon>Bacteria</taxon>
        <taxon>Bacillati</taxon>
        <taxon>Chloroflexota</taxon>
        <taxon>Chloroflexia</taxon>
        <taxon>Chloroflexales</taxon>
        <taxon>Chloroflexineae</taxon>
        <taxon>Oscillochloridaceae</taxon>
        <taxon>Candidatus Viridilinea</taxon>
    </lineage>
</organism>
<dbReference type="InterPro" id="IPR013595">
    <property type="entry name" value="Pept_S33_TAP-like_C"/>
</dbReference>
<evidence type="ECO:0000259" key="3">
    <source>
        <dbReference type="Pfam" id="PF08386"/>
    </source>
</evidence>
<dbReference type="Gene3D" id="3.40.50.1820">
    <property type="entry name" value="alpha/beta hydrolase"/>
    <property type="match status" value="1"/>
</dbReference>
<dbReference type="GO" id="GO:0016020">
    <property type="term" value="C:membrane"/>
    <property type="evidence" value="ECO:0007669"/>
    <property type="project" value="TreeGrafter"/>
</dbReference>
<sequence>METHLNGIKLAYSDEGNGPAIIMLHAFPLAGAMWREQVAALREHYRIVVPDLRGFGDSDAPPGPYLMDQMADDVAALLKKLGISQSAVVGLSMGGYIAFSLWRRHRQTISALVLADTRAAADTPDGQATRESNARLVEHEGPPAIAAKMIPNLIAPRASQALRDELARLIHANRSTGIAAALRGMALRHDSQPDLASITVPTLVIVGTEDSLTPPAEAEAMHHALPNSTLMQIKDAGHLSNLEQPAAFNAALQSFFTA</sequence>